<evidence type="ECO:0000256" key="5">
    <source>
        <dbReference type="ARBA" id="ARBA00023040"/>
    </source>
</evidence>
<dbReference type="Gene3D" id="2.10.50.30">
    <property type="entry name" value="GPCR, family 3, nine cysteines domain"/>
    <property type="match status" value="1"/>
</dbReference>
<gene>
    <name evidence="9" type="ORF">CTOB1V02_LOCUS891</name>
</gene>
<dbReference type="InterPro" id="IPR017979">
    <property type="entry name" value="GPCR_3_CS"/>
</dbReference>
<dbReference type="PROSITE" id="PS50259">
    <property type="entry name" value="G_PROTEIN_RECEP_F3_4"/>
    <property type="match status" value="1"/>
</dbReference>
<keyword evidence="5" id="KW-0675">Receptor</keyword>
<dbReference type="InterPro" id="IPR000337">
    <property type="entry name" value="GPCR_3"/>
</dbReference>
<keyword evidence="6" id="KW-0472">Membrane</keyword>
<keyword evidence="3" id="KW-0812">Transmembrane</keyword>
<dbReference type="GO" id="GO:0004930">
    <property type="term" value="F:G protein-coupled receptor activity"/>
    <property type="evidence" value="ECO:0007669"/>
    <property type="project" value="UniProtKB-KW"/>
</dbReference>
<evidence type="ECO:0000256" key="8">
    <source>
        <dbReference type="ARBA" id="ARBA00023224"/>
    </source>
</evidence>
<comment type="subcellular location">
    <subcellularLocation>
        <location evidence="1">Cell membrane</location>
        <topology evidence="1">Multi-pass membrane protein</topology>
    </subcellularLocation>
</comment>
<evidence type="ECO:0000256" key="2">
    <source>
        <dbReference type="ARBA" id="ARBA00022475"/>
    </source>
</evidence>
<dbReference type="InterPro" id="IPR038550">
    <property type="entry name" value="GPCR_3_9-Cys_sf"/>
</dbReference>
<dbReference type="GO" id="GO:0005886">
    <property type="term" value="C:plasma membrane"/>
    <property type="evidence" value="ECO:0007669"/>
    <property type="project" value="UniProtKB-SubCell"/>
</dbReference>
<dbReference type="PRINTS" id="PR00248">
    <property type="entry name" value="GPCRMGR"/>
</dbReference>
<keyword evidence="5" id="KW-0297">G-protein coupled receptor</keyword>
<evidence type="ECO:0000256" key="4">
    <source>
        <dbReference type="ARBA" id="ARBA00022989"/>
    </source>
</evidence>
<organism evidence="9">
    <name type="scientific">Cyprideis torosa</name>
    <dbReference type="NCBI Taxonomy" id="163714"/>
    <lineage>
        <taxon>Eukaryota</taxon>
        <taxon>Metazoa</taxon>
        <taxon>Ecdysozoa</taxon>
        <taxon>Arthropoda</taxon>
        <taxon>Crustacea</taxon>
        <taxon>Oligostraca</taxon>
        <taxon>Ostracoda</taxon>
        <taxon>Podocopa</taxon>
        <taxon>Podocopida</taxon>
        <taxon>Cytherocopina</taxon>
        <taxon>Cytheroidea</taxon>
        <taxon>Cytherideidae</taxon>
        <taxon>Cyprideis</taxon>
    </lineage>
</organism>
<keyword evidence="8" id="KW-0807">Transducer</keyword>
<keyword evidence="7" id="KW-0325">Glycoprotein</keyword>
<keyword evidence="4" id="KW-1133">Transmembrane helix</keyword>
<evidence type="ECO:0000313" key="9">
    <source>
        <dbReference type="EMBL" id="CAD7222895.1"/>
    </source>
</evidence>
<accession>A0A7R8W164</accession>
<evidence type="ECO:0000256" key="7">
    <source>
        <dbReference type="ARBA" id="ARBA00023180"/>
    </source>
</evidence>
<dbReference type="PANTHER" id="PTHR24060">
    <property type="entry name" value="METABOTROPIC GLUTAMATE RECEPTOR"/>
    <property type="match status" value="1"/>
</dbReference>
<dbReference type="PROSITE" id="PS00981">
    <property type="entry name" value="G_PROTEIN_RECEP_F3_3"/>
    <property type="match status" value="1"/>
</dbReference>
<reference evidence="9" key="1">
    <citation type="submission" date="2020-11" db="EMBL/GenBank/DDBJ databases">
        <authorList>
            <person name="Tran Van P."/>
        </authorList>
    </citation>
    <scope>NUCLEOTIDE SEQUENCE</scope>
</reference>
<dbReference type="Pfam" id="PF00003">
    <property type="entry name" value="7tm_3"/>
    <property type="match status" value="1"/>
</dbReference>
<dbReference type="EMBL" id="OB660119">
    <property type="protein sequence ID" value="CAD7222895.1"/>
    <property type="molecule type" value="Genomic_DNA"/>
</dbReference>
<dbReference type="AlphaFoldDB" id="A0A7R8W164"/>
<proteinExistence type="predicted"/>
<keyword evidence="2" id="KW-1003">Cell membrane</keyword>
<dbReference type="InterPro" id="IPR050726">
    <property type="entry name" value="mGluR"/>
</dbReference>
<dbReference type="InterPro" id="IPR017978">
    <property type="entry name" value="GPCR_3_C"/>
</dbReference>
<evidence type="ECO:0000256" key="1">
    <source>
        <dbReference type="ARBA" id="ARBA00004651"/>
    </source>
</evidence>
<evidence type="ECO:0000256" key="6">
    <source>
        <dbReference type="ARBA" id="ARBA00023136"/>
    </source>
</evidence>
<dbReference type="OrthoDB" id="425344at2759"/>
<protein>
    <submittedName>
        <fullName evidence="9">Uncharacterized protein</fullName>
    </submittedName>
</protein>
<name>A0A7R8W164_9CRUS</name>
<evidence type="ECO:0000256" key="3">
    <source>
        <dbReference type="ARBA" id="ARBA00022692"/>
    </source>
</evidence>
<sequence length="415" mass="46520">MTHALAYPSDFFDLCCWNCVPCRDDQYLFNDSCVACEEGWMPTEDKSSCYRLNPIYMTWDSLWAIIPVAFSSIGILLTLFTFSVFIRYNRTPVIMASGRELCYVLLFGILMCYMVTFVIISKPSTGICLLQRVGLGLCLCICYAAILTKTNRISRIFNRGIKSIKRPSYTSPKSQIVICLDYVSNCWFIQSPRYTGRDSTRCSLAYLAGIISVQLVIVSAWLVIERPHVREMYPVRHIAVLTCGVSTFSVLMSLVYNMILILLCTFYAIKTRKIPENFNEAKYIGFTMYSTCIVWLAFVPIYFGTNNDFHMQLTSLCMCVSISASASLACLFFPKVYIVLFQPYKNVRQGTQSSMAGRTGVSGMRFAAYRSGQALASITASVTHNTPSASSICKDKPAEQVNGDPCGIEVNTTVT</sequence>